<evidence type="ECO:0000313" key="1">
    <source>
        <dbReference type="EMBL" id="KAB0668942.1"/>
    </source>
</evidence>
<organism evidence="1 2">
    <name type="scientific">Oryzomonas sagensis</name>
    <dbReference type="NCBI Taxonomy" id="2603857"/>
    <lineage>
        <taxon>Bacteria</taxon>
        <taxon>Pseudomonadati</taxon>
        <taxon>Thermodesulfobacteriota</taxon>
        <taxon>Desulfuromonadia</taxon>
        <taxon>Geobacterales</taxon>
        <taxon>Geobacteraceae</taxon>
        <taxon>Oryzomonas</taxon>
    </lineage>
</organism>
<evidence type="ECO:0000313" key="2">
    <source>
        <dbReference type="Proteomes" id="UP000798046"/>
    </source>
</evidence>
<accession>A0ABQ6TL08</accession>
<protein>
    <submittedName>
        <fullName evidence="1">Uncharacterized protein</fullName>
    </submittedName>
</protein>
<keyword evidence="2" id="KW-1185">Reference proteome</keyword>
<comment type="caution">
    <text evidence="1">The sequence shown here is derived from an EMBL/GenBank/DDBJ whole genome shotgun (WGS) entry which is preliminary data.</text>
</comment>
<name>A0ABQ6TL08_9BACT</name>
<dbReference type="Proteomes" id="UP000798046">
    <property type="component" value="Unassembled WGS sequence"/>
</dbReference>
<sequence>MKPLALKILPDDAASVKDGWQIHRQRDFRGCETQALLPEAVGRNQLLRMENVLLFSTGYLSSFFELDAAVITGATPGVCLALAFGGAYNAYFAPGDGNVYTSALDTSNDLPLNVSAGTARAVANAYISGIEKPVMFLGKQYCTNPNPDNTKNGILNLTDFTTISIPGKTIRKLRVYTNRLWAVNSDGTIQISDNGDATVWNPLNILWLPNQEPALDFVPVQGGAIVYGASSIYAMYGADYRDITFVPLQLGKRLTGANAESNGVVYILSTEGIYATTLNAAALQPHSQQEFFKSIFPMLTASPQSITAVHLQKFYAILYTWPVQYGGTQSLLYYYLNNGYSKGNLLLPQECPMTLALNDINTDFLFGQSAGTLVKSTYPSRDLQKPHMAVLQTRHEDADSTRQKEWKEFAVTVHDAVFGASIDAFLDYSPYPIAIASNVILSAGDNIFVLNNASGLTPGNNFPRARTISIRLTFNNGATVSTILANDTTGNLLKSETTGNYLTFDSTPGDFLIQELRLKYALAGPDV</sequence>
<reference evidence="1 2" key="1">
    <citation type="journal article" date="2020" name="Microorganisms">
        <title>Description of Three Novel Members in the Family Geobacteraceae, Oryzomonas japonicum gen. nov., sp. nov., Oryzomonas sagensis sp. nov., and Oryzomonas ruber sp. nov.</title>
        <authorList>
            <person name="Xu Z."/>
            <person name="Masuda Y."/>
            <person name="Hayakawa C."/>
            <person name="Ushijima N."/>
            <person name="Kawano K."/>
            <person name="Shiratori Y."/>
            <person name="Senoo K."/>
            <person name="Itoh H."/>
        </authorList>
    </citation>
    <scope>NUCLEOTIDE SEQUENCE [LARGE SCALE GENOMIC DNA]</scope>
    <source>
        <strain evidence="1 2">Red100</strain>
    </source>
</reference>
<dbReference type="EMBL" id="VZRA01000004">
    <property type="protein sequence ID" value="KAB0668942.1"/>
    <property type="molecule type" value="Genomic_DNA"/>
</dbReference>
<gene>
    <name evidence="1" type="ORF">F6V30_13980</name>
</gene>
<dbReference type="RefSeq" id="WP_151157578.1">
    <property type="nucleotide sequence ID" value="NZ_VZRA01000004.1"/>
</dbReference>
<proteinExistence type="predicted"/>